<evidence type="ECO:0000256" key="3">
    <source>
        <dbReference type="ARBA" id="ARBA00022553"/>
    </source>
</evidence>
<dbReference type="PANTHER" id="PTHR24421">
    <property type="entry name" value="NITRATE/NITRITE SENSOR PROTEIN NARX-RELATED"/>
    <property type="match status" value="1"/>
</dbReference>
<evidence type="ECO:0000313" key="12">
    <source>
        <dbReference type="Proteomes" id="UP001596047"/>
    </source>
</evidence>
<keyword evidence="9" id="KW-1133">Transmembrane helix</keyword>
<dbReference type="EMBL" id="JBHSOW010000015">
    <property type="protein sequence ID" value="MFC5648146.1"/>
    <property type="molecule type" value="Genomic_DNA"/>
</dbReference>
<dbReference type="Proteomes" id="UP001596047">
    <property type="component" value="Unassembled WGS sequence"/>
</dbReference>
<evidence type="ECO:0000256" key="5">
    <source>
        <dbReference type="ARBA" id="ARBA00022741"/>
    </source>
</evidence>
<evidence type="ECO:0000256" key="8">
    <source>
        <dbReference type="ARBA" id="ARBA00023012"/>
    </source>
</evidence>
<dbReference type="PANTHER" id="PTHR24421:SF10">
    <property type="entry name" value="NITRATE_NITRITE SENSOR PROTEIN NARQ"/>
    <property type="match status" value="1"/>
</dbReference>
<name>A0ABW0VUC2_9BACL</name>
<keyword evidence="5" id="KW-0547">Nucleotide-binding</keyword>
<sequence>MPYKRIKWLILWTPTVTIALWEYIRHTFLLPYLSMDLGNALAPVIVLTVTVTLVYKLFHLLEQTSDSLQRERLAKAAFVEREQLARELHDGISQSLFLLSVKLDKLEHTQDKESVQATAQQIRKTVKHVYDDVRQSIASLRSEPSMTEVQWMQSVEEMAVELRLGGLQVELDWRLTDSDLTSKEKIELLAIVREAMLNVQKHARAKRLIVNAFKAENISAGGFNCTIMDDGIGVDDPALEAKGRYGVRMMRDRANAMGWQFEVGRNDSKDNNQTVGTVVAVTKGG</sequence>
<keyword evidence="6 11" id="KW-0418">Kinase</keyword>
<keyword evidence="3" id="KW-0597">Phosphoprotein</keyword>
<dbReference type="InterPro" id="IPR036890">
    <property type="entry name" value="HATPase_C_sf"/>
</dbReference>
<evidence type="ECO:0000256" key="9">
    <source>
        <dbReference type="SAM" id="Phobius"/>
    </source>
</evidence>
<feature type="domain" description="Signal transduction histidine kinase subgroup 3 dimerisation and phosphoacceptor" evidence="10">
    <location>
        <begin position="80"/>
        <end position="143"/>
    </location>
</feature>
<keyword evidence="8" id="KW-0902">Two-component regulatory system</keyword>
<feature type="transmembrane region" description="Helical" evidence="9">
    <location>
        <begin position="6"/>
        <end position="24"/>
    </location>
</feature>
<keyword evidence="12" id="KW-1185">Reference proteome</keyword>
<dbReference type="EC" id="2.7.13.3" evidence="2"/>
<accession>A0ABW0VUC2</accession>
<evidence type="ECO:0000256" key="6">
    <source>
        <dbReference type="ARBA" id="ARBA00022777"/>
    </source>
</evidence>
<evidence type="ECO:0000256" key="7">
    <source>
        <dbReference type="ARBA" id="ARBA00022840"/>
    </source>
</evidence>
<evidence type="ECO:0000256" key="1">
    <source>
        <dbReference type="ARBA" id="ARBA00000085"/>
    </source>
</evidence>
<gene>
    <name evidence="11" type="ORF">ACFPYJ_03255</name>
</gene>
<protein>
    <recommendedName>
        <fullName evidence="2">histidine kinase</fullName>
        <ecNumber evidence="2">2.7.13.3</ecNumber>
    </recommendedName>
</protein>
<keyword evidence="9" id="KW-0812">Transmembrane</keyword>
<keyword evidence="9" id="KW-0472">Membrane</keyword>
<reference evidence="12" key="1">
    <citation type="journal article" date="2019" name="Int. J. Syst. Evol. Microbiol.">
        <title>The Global Catalogue of Microorganisms (GCM) 10K type strain sequencing project: providing services to taxonomists for standard genome sequencing and annotation.</title>
        <authorList>
            <consortium name="The Broad Institute Genomics Platform"/>
            <consortium name="The Broad Institute Genome Sequencing Center for Infectious Disease"/>
            <person name="Wu L."/>
            <person name="Ma J."/>
        </authorList>
    </citation>
    <scope>NUCLEOTIDE SEQUENCE [LARGE SCALE GENOMIC DNA]</scope>
    <source>
        <strain evidence="12">CGMCC 1.3240</strain>
    </source>
</reference>
<evidence type="ECO:0000256" key="4">
    <source>
        <dbReference type="ARBA" id="ARBA00022679"/>
    </source>
</evidence>
<dbReference type="Pfam" id="PF07730">
    <property type="entry name" value="HisKA_3"/>
    <property type="match status" value="1"/>
</dbReference>
<dbReference type="Gene3D" id="1.20.5.1930">
    <property type="match status" value="1"/>
</dbReference>
<organism evidence="11 12">
    <name type="scientific">Paenibacillus solisilvae</name>
    <dbReference type="NCBI Taxonomy" id="2486751"/>
    <lineage>
        <taxon>Bacteria</taxon>
        <taxon>Bacillati</taxon>
        <taxon>Bacillota</taxon>
        <taxon>Bacilli</taxon>
        <taxon>Bacillales</taxon>
        <taxon>Paenibacillaceae</taxon>
        <taxon>Paenibacillus</taxon>
    </lineage>
</organism>
<dbReference type="GO" id="GO:0016301">
    <property type="term" value="F:kinase activity"/>
    <property type="evidence" value="ECO:0007669"/>
    <property type="project" value="UniProtKB-KW"/>
</dbReference>
<dbReference type="InterPro" id="IPR011712">
    <property type="entry name" value="Sig_transdc_His_kin_sub3_dim/P"/>
</dbReference>
<evidence type="ECO:0000313" key="11">
    <source>
        <dbReference type="EMBL" id="MFC5648146.1"/>
    </source>
</evidence>
<dbReference type="RefSeq" id="WP_379186605.1">
    <property type="nucleotide sequence ID" value="NZ_JBHSOW010000015.1"/>
</dbReference>
<comment type="caution">
    <text evidence="11">The sequence shown here is derived from an EMBL/GenBank/DDBJ whole genome shotgun (WGS) entry which is preliminary data.</text>
</comment>
<feature type="transmembrane region" description="Helical" evidence="9">
    <location>
        <begin position="36"/>
        <end position="58"/>
    </location>
</feature>
<evidence type="ECO:0000256" key="2">
    <source>
        <dbReference type="ARBA" id="ARBA00012438"/>
    </source>
</evidence>
<comment type="catalytic activity">
    <reaction evidence="1">
        <text>ATP + protein L-histidine = ADP + protein N-phospho-L-histidine.</text>
        <dbReference type="EC" id="2.7.13.3"/>
    </reaction>
</comment>
<evidence type="ECO:0000259" key="10">
    <source>
        <dbReference type="Pfam" id="PF07730"/>
    </source>
</evidence>
<dbReference type="Gene3D" id="3.30.565.10">
    <property type="entry name" value="Histidine kinase-like ATPase, C-terminal domain"/>
    <property type="match status" value="1"/>
</dbReference>
<keyword evidence="7" id="KW-0067">ATP-binding</keyword>
<dbReference type="SUPFAM" id="SSF55874">
    <property type="entry name" value="ATPase domain of HSP90 chaperone/DNA topoisomerase II/histidine kinase"/>
    <property type="match status" value="1"/>
</dbReference>
<dbReference type="InterPro" id="IPR050482">
    <property type="entry name" value="Sensor_HK_TwoCompSys"/>
</dbReference>
<dbReference type="CDD" id="cd16917">
    <property type="entry name" value="HATPase_UhpB-NarQ-NarX-like"/>
    <property type="match status" value="1"/>
</dbReference>
<keyword evidence="4" id="KW-0808">Transferase</keyword>
<proteinExistence type="predicted"/>